<dbReference type="InterPro" id="IPR028994">
    <property type="entry name" value="Integrin_alpha_N"/>
</dbReference>
<dbReference type="Pfam" id="PF01400">
    <property type="entry name" value="Astacin"/>
    <property type="match status" value="1"/>
</dbReference>
<feature type="domain" description="Peptidase metallopeptidase" evidence="2">
    <location>
        <begin position="64"/>
        <end position="221"/>
    </location>
</feature>
<evidence type="ECO:0000259" key="2">
    <source>
        <dbReference type="SMART" id="SM00235"/>
    </source>
</evidence>
<name>A0ABY9X4M3_9BACT</name>
<gene>
    <name evidence="3" type="ORF">F0U60_44040</name>
</gene>
<organism evidence="3 4">
    <name type="scientific">Archangium minus</name>
    <dbReference type="NCBI Taxonomy" id="83450"/>
    <lineage>
        <taxon>Bacteria</taxon>
        <taxon>Pseudomonadati</taxon>
        <taxon>Myxococcota</taxon>
        <taxon>Myxococcia</taxon>
        <taxon>Myxococcales</taxon>
        <taxon>Cystobacterineae</taxon>
        <taxon>Archangiaceae</taxon>
        <taxon>Archangium</taxon>
    </lineage>
</organism>
<evidence type="ECO:0000313" key="4">
    <source>
        <dbReference type="Proteomes" id="UP001611383"/>
    </source>
</evidence>
<dbReference type="InterPro" id="IPR001506">
    <property type="entry name" value="Peptidase_M12A"/>
</dbReference>
<protein>
    <recommendedName>
        <fullName evidence="2">Peptidase metallopeptidase domain-containing protein</fullName>
    </recommendedName>
</protein>
<dbReference type="RefSeq" id="WP_395809280.1">
    <property type="nucleotide sequence ID" value="NZ_CP043494.1"/>
</dbReference>
<dbReference type="EMBL" id="CP043494">
    <property type="protein sequence ID" value="WNG50334.1"/>
    <property type="molecule type" value="Genomic_DNA"/>
</dbReference>
<dbReference type="InterPro" id="IPR006026">
    <property type="entry name" value="Peptidase_Metallo"/>
</dbReference>
<sequence length="625" mass="66843">MSGTMDTRVSALCGYGRRALRGWVMCNLAVGSMLAGCTSDKVIGSDGQEVELVQTKGSLYIRGGATLWTDNQNTVPVCWVEAGFENEKQVIANALRDTWARYTNLVFTGFGACPTSGSQRFVRVLVNAGTDASGGGSAHVGMNAAFRTAAQGHSVHIAIGTSASQGRIEYLAVHEFGHVLGFEHEHVRPDNPDIRENDPEYCRTTEVVSGGTYASGYDRESTMHYCNSGGNGSGRLSALDIVGVQSVYGQSAWYLGTLDRQLPGVDVNGDGRTDLVHLRDVNGTLGMSVSLGNGSGFTPGWSSNSLPAGSGAVEWLTGDVDADGKTDIFQLWNNNGALAIIVWRSNGTGYELYGDTTGVSAGTPAIRFLTADVNNDRRTDIVQLWDNNGSLGMIVHQSSGTGYSTTWGATLPAGSGAMEWLTGDVDADGKTDIFQLWNNNGALAIIVWRSNGTGYESYGDTTGVSAGAPAIRFLTADVNNDQRTDIVQLWDNNGWLGMIVHQSSGTGYSTTWGSTLPAGYGAVEWLTGDTDADGRTDIFQIWRDSGFHRIIVWHSTGTGYEIYSNTSGIQAMGSALRFVAGDVNNDRQTDIIQLWDNVGQFAARTHRSYSTSYLTSSTNWDLGAL</sequence>
<dbReference type="Gene3D" id="3.40.390.10">
    <property type="entry name" value="Collagenase (Catalytic Domain)"/>
    <property type="match status" value="1"/>
</dbReference>
<reference evidence="3 4" key="1">
    <citation type="submission" date="2019-08" db="EMBL/GenBank/DDBJ databases">
        <title>Archangium and Cystobacter genomes.</title>
        <authorList>
            <person name="Chen I.-C.K."/>
            <person name="Wielgoss S."/>
        </authorList>
    </citation>
    <scope>NUCLEOTIDE SEQUENCE [LARGE SCALE GENOMIC DNA]</scope>
    <source>
        <strain evidence="3 4">Cbm 6</strain>
    </source>
</reference>
<keyword evidence="1" id="KW-0732">Signal</keyword>
<dbReference type="SUPFAM" id="SSF69318">
    <property type="entry name" value="Integrin alpha N-terminal domain"/>
    <property type="match status" value="1"/>
</dbReference>
<dbReference type="InterPro" id="IPR013517">
    <property type="entry name" value="FG-GAP"/>
</dbReference>
<dbReference type="SMART" id="SM00235">
    <property type="entry name" value="ZnMc"/>
    <property type="match status" value="1"/>
</dbReference>
<dbReference type="Pfam" id="PF13517">
    <property type="entry name" value="FG-GAP_3"/>
    <property type="match status" value="2"/>
</dbReference>
<dbReference type="Proteomes" id="UP001611383">
    <property type="component" value="Chromosome"/>
</dbReference>
<proteinExistence type="predicted"/>
<accession>A0ABY9X4M3</accession>
<dbReference type="InterPro" id="IPR024079">
    <property type="entry name" value="MetalloPept_cat_dom_sf"/>
</dbReference>
<evidence type="ECO:0000313" key="3">
    <source>
        <dbReference type="EMBL" id="WNG50334.1"/>
    </source>
</evidence>
<evidence type="ECO:0000256" key="1">
    <source>
        <dbReference type="ARBA" id="ARBA00022729"/>
    </source>
</evidence>
<dbReference type="PANTHER" id="PTHR46580">
    <property type="entry name" value="SENSOR KINASE-RELATED"/>
    <property type="match status" value="1"/>
</dbReference>
<dbReference type="SUPFAM" id="SSF55486">
    <property type="entry name" value="Metalloproteases ('zincins'), catalytic domain"/>
    <property type="match status" value="1"/>
</dbReference>
<keyword evidence="4" id="KW-1185">Reference proteome</keyword>